<reference evidence="1 2" key="1">
    <citation type="journal article" date="2018" name="Mol. Plant">
        <title>The genome of Artemisia annua provides insight into the evolution of Asteraceae family and artemisinin biosynthesis.</title>
        <authorList>
            <person name="Shen Q."/>
            <person name="Zhang L."/>
            <person name="Liao Z."/>
            <person name="Wang S."/>
            <person name="Yan T."/>
            <person name="Shi P."/>
            <person name="Liu M."/>
            <person name="Fu X."/>
            <person name="Pan Q."/>
            <person name="Wang Y."/>
            <person name="Lv Z."/>
            <person name="Lu X."/>
            <person name="Zhang F."/>
            <person name="Jiang W."/>
            <person name="Ma Y."/>
            <person name="Chen M."/>
            <person name="Hao X."/>
            <person name="Li L."/>
            <person name="Tang Y."/>
            <person name="Lv G."/>
            <person name="Zhou Y."/>
            <person name="Sun X."/>
            <person name="Brodelius P.E."/>
            <person name="Rose J.K.C."/>
            <person name="Tang K."/>
        </authorList>
    </citation>
    <scope>NUCLEOTIDE SEQUENCE [LARGE SCALE GENOMIC DNA]</scope>
    <source>
        <strain evidence="2">cv. Huhao1</strain>
        <tissue evidence="1">Leaf</tissue>
    </source>
</reference>
<dbReference type="OrthoDB" id="6359816at2759"/>
<name>A0A2U1L1X0_ARTAN</name>
<dbReference type="Proteomes" id="UP000245207">
    <property type="component" value="Unassembled WGS sequence"/>
</dbReference>
<sequence>MGRDNMKIVEYQEPLLEKAFFRPVESSYHSIDSFVIRVVSSLGARKALTHLGIRDKQLKSSEDFIWALGCYFGLEMSMGLGPEPMDPRTETNIVFGSCSGSGSNGYTG</sequence>
<evidence type="ECO:0000313" key="2">
    <source>
        <dbReference type="Proteomes" id="UP000245207"/>
    </source>
</evidence>
<evidence type="ECO:0000313" key="1">
    <source>
        <dbReference type="EMBL" id="PWA42985.1"/>
    </source>
</evidence>
<dbReference type="AlphaFoldDB" id="A0A2U1L1X0"/>
<accession>A0A2U1L1X0</accession>
<organism evidence="1 2">
    <name type="scientific">Artemisia annua</name>
    <name type="common">Sweet wormwood</name>
    <dbReference type="NCBI Taxonomy" id="35608"/>
    <lineage>
        <taxon>Eukaryota</taxon>
        <taxon>Viridiplantae</taxon>
        <taxon>Streptophyta</taxon>
        <taxon>Embryophyta</taxon>
        <taxon>Tracheophyta</taxon>
        <taxon>Spermatophyta</taxon>
        <taxon>Magnoliopsida</taxon>
        <taxon>eudicotyledons</taxon>
        <taxon>Gunneridae</taxon>
        <taxon>Pentapetalae</taxon>
        <taxon>asterids</taxon>
        <taxon>campanulids</taxon>
        <taxon>Asterales</taxon>
        <taxon>Asteraceae</taxon>
        <taxon>Asteroideae</taxon>
        <taxon>Anthemideae</taxon>
        <taxon>Artemisiinae</taxon>
        <taxon>Artemisia</taxon>
    </lineage>
</organism>
<dbReference type="EMBL" id="PKPP01012076">
    <property type="protein sequence ID" value="PWA42985.1"/>
    <property type="molecule type" value="Genomic_DNA"/>
</dbReference>
<keyword evidence="2" id="KW-1185">Reference proteome</keyword>
<protein>
    <submittedName>
        <fullName evidence="1">SKP1/BTB/POZ domain-containing protein</fullName>
    </submittedName>
</protein>
<comment type="caution">
    <text evidence="1">The sequence shown here is derived from an EMBL/GenBank/DDBJ whole genome shotgun (WGS) entry which is preliminary data.</text>
</comment>
<proteinExistence type="predicted"/>
<gene>
    <name evidence="1" type="ORF">CTI12_AA539310</name>
</gene>